<feature type="transmembrane region" description="Helical" evidence="1">
    <location>
        <begin position="6"/>
        <end position="24"/>
    </location>
</feature>
<sequence length="25" mass="2986">MLTLKPFMYIVMILFVLSSSLDFYL</sequence>
<keyword evidence="1" id="KW-0812">Transmembrane</keyword>
<dbReference type="Proteomes" id="UP001189122">
    <property type="component" value="Unassembled WGS sequence"/>
</dbReference>
<dbReference type="EMBL" id="LR743594">
    <property type="protein sequence ID" value="CAA2623201.1"/>
    <property type="molecule type" value="Genomic_DNA"/>
</dbReference>
<accession>A0A7I8IXM5</accession>
<name>A0A7I8IXM5_SPIIN</name>
<protein>
    <submittedName>
        <fullName evidence="2">Uncharacterized protein</fullName>
    </submittedName>
</protein>
<evidence type="ECO:0000313" key="2">
    <source>
        <dbReference type="EMBL" id="CAA2623201.1"/>
    </source>
</evidence>
<organism evidence="2">
    <name type="scientific">Spirodela intermedia</name>
    <name type="common">Intermediate duckweed</name>
    <dbReference type="NCBI Taxonomy" id="51605"/>
    <lineage>
        <taxon>Eukaryota</taxon>
        <taxon>Viridiplantae</taxon>
        <taxon>Streptophyta</taxon>
        <taxon>Embryophyta</taxon>
        <taxon>Tracheophyta</taxon>
        <taxon>Spermatophyta</taxon>
        <taxon>Magnoliopsida</taxon>
        <taxon>Liliopsida</taxon>
        <taxon>Araceae</taxon>
        <taxon>Lemnoideae</taxon>
        <taxon>Spirodela</taxon>
    </lineage>
</organism>
<gene>
    <name evidence="2" type="ORF">SI7747_07009141</name>
</gene>
<keyword evidence="3" id="KW-1185">Reference proteome</keyword>
<reference evidence="2 3" key="1">
    <citation type="submission" date="2019-12" db="EMBL/GenBank/DDBJ databases">
        <authorList>
            <person name="Scholz U."/>
            <person name="Mascher M."/>
            <person name="Fiebig A."/>
        </authorList>
    </citation>
    <scope>NUCLEOTIDE SEQUENCE</scope>
</reference>
<proteinExistence type="predicted"/>
<evidence type="ECO:0000256" key="1">
    <source>
        <dbReference type="SAM" id="Phobius"/>
    </source>
</evidence>
<evidence type="ECO:0000313" key="3">
    <source>
        <dbReference type="Proteomes" id="UP001189122"/>
    </source>
</evidence>
<keyword evidence="1" id="KW-0472">Membrane</keyword>
<dbReference type="AlphaFoldDB" id="A0A7I8IXM5"/>
<keyword evidence="1" id="KW-1133">Transmembrane helix</keyword>
<dbReference type="EMBL" id="CACRZD030000007">
    <property type="protein sequence ID" value="CAA6662756.1"/>
    <property type="molecule type" value="Genomic_DNA"/>
</dbReference>